<keyword evidence="1" id="KW-0472">Membrane</keyword>
<reference evidence="2 3" key="1">
    <citation type="submission" date="2019-06" db="EMBL/GenBank/DDBJ databases">
        <title>A complete genome sequence for Luteibacter pinisoli MAH-14.</title>
        <authorList>
            <person name="Baltrus D.A."/>
        </authorList>
    </citation>
    <scope>NUCLEOTIDE SEQUENCE [LARGE SCALE GENOMIC DNA]</scope>
    <source>
        <strain evidence="2 3">MAH-14</strain>
    </source>
</reference>
<gene>
    <name evidence="2" type="ORF">FIV34_01305</name>
</gene>
<dbReference type="RefSeq" id="WP_139978909.1">
    <property type="nucleotide sequence ID" value="NZ_CP041046.1"/>
</dbReference>
<evidence type="ECO:0000313" key="3">
    <source>
        <dbReference type="Proteomes" id="UP000316093"/>
    </source>
</evidence>
<sequence length="160" mass="17770">MVPVTWYYAGRALLYLILLMAPAAVTGWIADLFPASIHPVTEFLGGVVVMPLLYWGLYEALRRSGARSQSFIYLLVLLFLIIAVTQIRTGVIAGGWEHWISGLMTLAYASGFSWIAWCGYKANQNDAHAAYHAEKEEQINMHAQAILRAKEIEQRQAGGA</sequence>
<organism evidence="2 3">
    <name type="scientific">Luteibacter pinisoli</name>
    <dbReference type="NCBI Taxonomy" id="2589080"/>
    <lineage>
        <taxon>Bacteria</taxon>
        <taxon>Pseudomonadati</taxon>
        <taxon>Pseudomonadota</taxon>
        <taxon>Gammaproteobacteria</taxon>
        <taxon>Lysobacterales</taxon>
        <taxon>Rhodanobacteraceae</taxon>
        <taxon>Luteibacter</taxon>
    </lineage>
</organism>
<dbReference type="AlphaFoldDB" id="A0A4Y5YYC1"/>
<keyword evidence="3" id="KW-1185">Reference proteome</keyword>
<dbReference type="EMBL" id="CP041046">
    <property type="protein sequence ID" value="QDE37931.1"/>
    <property type="molecule type" value="Genomic_DNA"/>
</dbReference>
<feature type="transmembrane region" description="Helical" evidence="1">
    <location>
        <begin position="36"/>
        <end position="58"/>
    </location>
</feature>
<protein>
    <submittedName>
        <fullName evidence="2">Uncharacterized protein</fullName>
    </submittedName>
</protein>
<evidence type="ECO:0000256" key="1">
    <source>
        <dbReference type="SAM" id="Phobius"/>
    </source>
</evidence>
<keyword evidence="1" id="KW-0812">Transmembrane</keyword>
<dbReference type="KEGG" id="lpy:FIV34_01305"/>
<feature type="transmembrane region" description="Helical" evidence="1">
    <location>
        <begin position="12"/>
        <end position="30"/>
    </location>
</feature>
<feature type="transmembrane region" description="Helical" evidence="1">
    <location>
        <begin position="70"/>
        <end position="87"/>
    </location>
</feature>
<proteinExistence type="predicted"/>
<accession>A0A4Y5YYC1</accession>
<dbReference type="Proteomes" id="UP000316093">
    <property type="component" value="Chromosome"/>
</dbReference>
<keyword evidence="1" id="KW-1133">Transmembrane helix</keyword>
<name>A0A4Y5YYC1_9GAMM</name>
<evidence type="ECO:0000313" key="2">
    <source>
        <dbReference type="EMBL" id="QDE37931.1"/>
    </source>
</evidence>
<feature type="transmembrane region" description="Helical" evidence="1">
    <location>
        <begin position="99"/>
        <end position="120"/>
    </location>
</feature>